<dbReference type="GO" id="GO:0016787">
    <property type="term" value="F:hydrolase activity"/>
    <property type="evidence" value="ECO:0007669"/>
    <property type="project" value="UniProtKB-KW"/>
</dbReference>
<dbReference type="PROSITE" id="PS51257">
    <property type="entry name" value="PROKAR_LIPOPROTEIN"/>
    <property type="match status" value="1"/>
</dbReference>
<gene>
    <name evidence="3" type="ORF">H9Y05_00630</name>
</gene>
<dbReference type="EMBL" id="JACVEL010000001">
    <property type="protein sequence ID" value="MBC9810969.1"/>
    <property type="molecule type" value="Genomic_DNA"/>
</dbReference>
<dbReference type="Proteomes" id="UP000652681">
    <property type="component" value="Unassembled WGS sequence"/>
</dbReference>
<dbReference type="AlphaFoldDB" id="A0A8J6P3W8"/>
<accession>A0A8J6P3W8</accession>
<dbReference type="PANTHER" id="PTHR23422">
    <property type="entry name" value="DIPEPTIDYL PEPTIDASE III-RELATED"/>
    <property type="match status" value="1"/>
</dbReference>
<evidence type="ECO:0000313" key="4">
    <source>
        <dbReference type="Proteomes" id="UP000652681"/>
    </source>
</evidence>
<name>A0A8J6P3W8_9FLAO</name>
<evidence type="ECO:0000256" key="1">
    <source>
        <dbReference type="ARBA" id="ARBA00022723"/>
    </source>
</evidence>
<evidence type="ECO:0000256" key="2">
    <source>
        <dbReference type="ARBA" id="ARBA00022801"/>
    </source>
</evidence>
<dbReference type="Pfam" id="PF03571">
    <property type="entry name" value="Peptidase_M49"/>
    <property type="match status" value="2"/>
</dbReference>
<organism evidence="3 4">
    <name type="scientific">Taishania pollutisoli</name>
    <dbReference type="NCBI Taxonomy" id="2766479"/>
    <lineage>
        <taxon>Bacteria</taxon>
        <taxon>Pseudomonadati</taxon>
        <taxon>Bacteroidota</taxon>
        <taxon>Flavobacteriia</taxon>
        <taxon>Flavobacteriales</taxon>
        <taxon>Crocinitomicaceae</taxon>
        <taxon>Taishania</taxon>
    </lineage>
</organism>
<dbReference type="RefSeq" id="WP_163492226.1">
    <property type="nucleotide sequence ID" value="NZ_JACVEL010000001.1"/>
</dbReference>
<dbReference type="GO" id="GO:0046872">
    <property type="term" value="F:metal ion binding"/>
    <property type="evidence" value="ECO:0007669"/>
    <property type="project" value="UniProtKB-KW"/>
</dbReference>
<keyword evidence="1" id="KW-0479">Metal-binding</keyword>
<proteinExistence type="predicted"/>
<evidence type="ECO:0000313" key="3">
    <source>
        <dbReference type="EMBL" id="MBC9810969.1"/>
    </source>
</evidence>
<keyword evidence="4" id="KW-1185">Reference proteome</keyword>
<dbReference type="InterPro" id="IPR039461">
    <property type="entry name" value="Peptidase_M49"/>
</dbReference>
<dbReference type="Gene3D" id="3.30.540.30">
    <property type="match status" value="1"/>
</dbReference>
<protein>
    <submittedName>
        <fullName evidence="3">Dihydrofolate reductase</fullName>
    </submittedName>
</protein>
<dbReference type="PANTHER" id="PTHR23422:SF11">
    <property type="entry name" value="DIPEPTIDYL PEPTIDASE 3"/>
    <property type="match status" value="1"/>
</dbReference>
<sequence>MKRNDMTVGLLVLGIMAASCSSKEAPSNEEKTEIVSEIGDVKVDRFADIQVLRYEINDFDKLSLDQKKLVYYLSQAGLAGRDINWDQNNPYNLKIRKAIEHIFEHYKGERSGDEWSKFETYAKQVWFANGIHHHYGMEKFNPKFSKDYFLSLLKAVNHQLDDDTVDVIFNPERAKLRKIKDPKLDIIVASANGFYGPGVTQKMVEKFYAGKTNTDPKPPVEHGLNSTLILKDGKLYEDVWKSGGKYGKAIDQVIYWLEKATTVAENADQKAALEKLIDYYKTGDLKTWDDYNVLWTKSTKGDIDWINGFIEVYGDALGIKASFESIVQITDFEASKQMKVLAENAQWFEDNSPLIPEHKKKEVKGISYKVVQTASESGDASPSTPIGVNLPNNNWIREEHGSKSVSLGNIISAYDKAGGKGLVDEFAYSDEEKRLAQQHSYLAGKLHTALHEVIGHASGQLNPGIGQPSETLKQYASTLEEARADLVGLYYIMDKKMIDLGLIESLDVAKAEYDGYIRNGLMTQLQRLELGQSLQEEHMQNRQLVAKWVLEKGQRDKVVEKVMKDGKTYFVVRDYAKLRDLFGQLLKEIQRIKSEGDFKAGQALVDNYGVKVDYALHKEVLERVKPLNIAPYYGFVNPTLVPVLNKNGEIIDVKVSYDKNFVEQMLDYGKKYSFLN</sequence>
<keyword evidence="2" id="KW-0378">Hydrolase</keyword>
<comment type="caution">
    <text evidence="3">The sequence shown here is derived from an EMBL/GenBank/DDBJ whole genome shotgun (WGS) entry which is preliminary data.</text>
</comment>
<reference evidence="3" key="1">
    <citation type="submission" date="2020-09" db="EMBL/GenBank/DDBJ databases">
        <title>Taishania pollutisoli gen. nov., sp. nov., Isolated from Tetrabromobisphenol A-Contaminated Soil.</title>
        <authorList>
            <person name="Chen Q."/>
        </authorList>
    </citation>
    <scope>NUCLEOTIDE SEQUENCE</scope>
    <source>
        <strain evidence="3">CZZ-1</strain>
    </source>
</reference>